<dbReference type="SUPFAM" id="SSF82549">
    <property type="entry name" value="DAK1/DegV-like"/>
    <property type="match status" value="1"/>
</dbReference>
<protein>
    <submittedName>
        <fullName evidence="2">DegV family protein</fullName>
    </submittedName>
</protein>
<dbReference type="PROSITE" id="PS51482">
    <property type="entry name" value="DEGV"/>
    <property type="match status" value="1"/>
</dbReference>
<dbReference type="EMBL" id="CP114052">
    <property type="protein sequence ID" value="WAW15821.1"/>
    <property type="molecule type" value="Genomic_DNA"/>
</dbReference>
<keyword evidence="1" id="KW-0446">Lipid-binding</keyword>
<dbReference type="PANTHER" id="PTHR33434">
    <property type="entry name" value="DEGV DOMAIN-CONTAINING PROTEIN DR_1986-RELATED"/>
    <property type="match status" value="1"/>
</dbReference>
<evidence type="ECO:0000313" key="2">
    <source>
        <dbReference type="EMBL" id="WAW15821.1"/>
    </source>
</evidence>
<dbReference type="Proteomes" id="UP001164187">
    <property type="component" value="Chromosome"/>
</dbReference>
<reference evidence="2" key="1">
    <citation type="submission" date="2022-12" db="EMBL/GenBank/DDBJ databases">
        <title>Peptostreptococcus.</title>
        <authorList>
            <person name="Lee S.H."/>
        </authorList>
    </citation>
    <scope>NUCLEOTIDE SEQUENCE</scope>
    <source>
        <strain evidence="2">CBA3647</strain>
    </source>
</reference>
<organism evidence="2 3">
    <name type="scientific">Peptostreptococcus equinus</name>
    <dbReference type="NCBI Taxonomy" id="3003601"/>
    <lineage>
        <taxon>Bacteria</taxon>
        <taxon>Bacillati</taxon>
        <taxon>Bacillota</taxon>
        <taxon>Clostridia</taxon>
        <taxon>Peptostreptococcales</taxon>
        <taxon>Peptostreptococcaceae</taxon>
        <taxon>Peptostreptococcus</taxon>
    </lineage>
</organism>
<sequence length="283" mass="31452">MSVKLVIDSASDISKKEADKLGLIFLPLSVFFGEDKYLDSIDLSSEKFYELLEQNDDLPKTSQVTPYEFGEKFKNLIDEGHDVVAITLSSKLSGTYSSAVIAAGEFDENRIFIVDSLNATVSVRILIEYAISLVEQGLSAKEIYTKLEEKKNKIRMFFVMETLEYLYKGGRLSKLEAMAGNLLSVKPILTIKDGLVTRVAKARGYKKACQMLVDIIEENGPIDNSMPYSFAFTGKDSSLLDQYKSNYSKFFDKDVNDIQVSPIGCTVGTHIGPGCIGVAYFIK</sequence>
<evidence type="ECO:0000313" key="3">
    <source>
        <dbReference type="Proteomes" id="UP001164187"/>
    </source>
</evidence>
<accession>A0ABY7JR33</accession>
<dbReference type="InterPro" id="IPR050270">
    <property type="entry name" value="DegV_domain_contain"/>
</dbReference>
<dbReference type="Gene3D" id="3.30.1180.10">
    <property type="match status" value="1"/>
</dbReference>
<dbReference type="InterPro" id="IPR003797">
    <property type="entry name" value="DegV"/>
</dbReference>
<proteinExistence type="predicted"/>
<keyword evidence="3" id="KW-1185">Reference proteome</keyword>
<name>A0ABY7JR33_9FIRM</name>
<dbReference type="InterPro" id="IPR043168">
    <property type="entry name" value="DegV_C"/>
</dbReference>
<evidence type="ECO:0000256" key="1">
    <source>
        <dbReference type="ARBA" id="ARBA00023121"/>
    </source>
</evidence>
<dbReference type="Pfam" id="PF02645">
    <property type="entry name" value="DegV"/>
    <property type="match status" value="1"/>
</dbReference>
<gene>
    <name evidence="2" type="ORF">O0R46_05035</name>
</gene>
<dbReference type="Gene3D" id="3.40.50.10170">
    <property type="match status" value="1"/>
</dbReference>
<dbReference type="NCBIfam" id="TIGR00762">
    <property type="entry name" value="DegV"/>
    <property type="match status" value="1"/>
</dbReference>
<dbReference type="PANTHER" id="PTHR33434:SF2">
    <property type="entry name" value="FATTY ACID-BINDING PROTEIN TM_1468"/>
    <property type="match status" value="1"/>
</dbReference>
<dbReference type="RefSeq" id="WP_269312502.1">
    <property type="nucleotide sequence ID" value="NZ_CP114052.1"/>
</dbReference>